<protein>
    <submittedName>
        <fullName evidence="7">UDP-2,3-diacylglucosamine hydrolase</fullName>
        <ecNumber evidence="7">3.6.1.54</ecNumber>
    </submittedName>
</protein>
<dbReference type="GO" id="GO:0008758">
    <property type="term" value="F:UDP-2,3-diacylglucosamine hydrolase activity"/>
    <property type="evidence" value="ECO:0007669"/>
    <property type="project" value="TreeGrafter"/>
</dbReference>
<dbReference type="InterPro" id="IPR043461">
    <property type="entry name" value="LpxH-like"/>
</dbReference>
<keyword evidence="4" id="KW-0472">Membrane</keyword>
<accession>A0A1J5SBG8</accession>
<dbReference type="CDD" id="cd07398">
    <property type="entry name" value="MPP_YbbF-LpxH"/>
    <property type="match status" value="1"/>
</dbReference>
<keyword evidence="5" id="KW-0464">Manganese</keyword>
<name>A0A1J5SBG8_9ZZZZ</name>
<feature type="domain" description="Calcineurin-like phosphoesterase" evidence="6">
    <location>
        <begin position="9"/>
        <end position="209"/>
    </location>
</feature>
<proteinExistence type="predicted"/>
<dbReference type="SUPFAM" id="SSF56300">
    <property type="entry name" value="Metallo-dependent phosphatases"/>
    <property type="match status" value="1"/>
</dbReference>
<dbReference type="Gene3D" id="3.60.21.10">
    <property type="match status" value="1"/>
</dbReference>
<evidence type="ECO:0000256" key="4">
    <source>
        <dbReference type="ARBA" id="ARBA00023136"/>
    </source>
</evidence>
<dbReference type="AlphaFoldDB" id="A0A1J5SBG8"/>
<evidence type="ECO:0000256" key="1">
    <source>
        <dbReference type="ARBA" id="ARBA00022475"/>
    </source>
</evidence>
<sequence length="266" mass="30466">MDKKRLKVRTVILSDVHLGTSECKAVEASHFLRTVRCEKLILNGDIIDGWRLHKGGHWSRDHTRFVRILLKKLEKQGTEVIYLRGNHDDILAKFLPFTFGGLTLVEDYVHEAVSGRYLVLHGDVFDTITKNFVFLSHLGDWGYHVLLRINRAYNAWRAWRGKEYWSLSQAIKARVKKAVNHISSFEDHISQLATSRGCQGVICGHIHTPADKMIGNVHYLNSGDWVESLTAIVEHYDGRFELISYPTFIQEYPLPTEPSALESVEA</sequence>
<evidence type="ECO:0000259" key="6">
    <source>
        <dbReference type="Pfam" id="PF00149"/>
    </source>
</evidence>
<reference evidence="7" key="1">
    <citation type="submission" date="2016-10" db="EMBL/GenBank/DDBJ databases">
        <title>Sequence of Gallionella enrichment culture.</title>
        <authorList>
            <person name="Poehlein A."/>
            <person name="Muehling M."/>
            <person name="Daniel R."/>
        </authorList>
    </citation>
    <scope>NUCLEOTIDE SEQUENCE</scope>
</reference>
<keyword evidence="2" id="KW-0997">Cell inner membrane</keyword>
<dbReference type="EC" id="3.6.1.54" evidence="7"/>
<dbReference type="GO" id="GO:0016020">
    <property type="term" value="C:membrane"/>
    <property type="evidence" value="ECO:0007669"/>
    <property type="project" value="GOC"/>
</dbReference>
<keyword evidence="1" id="KW-1003">Cell membrane</keyword>
<gene>
    <name evidence="7" type="primary">lpxH_6</name>
    <name evidence="7" type="ORF">GALL_164510</name>
</gene>
<dbReference type="PANTHER" id="PTHR34990">
    <property type="entry name" value="UDP-2,3-DIACYLGLUCOSAMINE HYDROLASE-RELATED"/>
    <property type="match status" value="1"/>
</dbReference>
<evidence type="ECO:0000256" key="2">
    <source>
        <dbReference type="ARBA" id="ARBA00022519"/>
    </source>
</evidence>
<dbReference type="Pfam" id="PF00149">
    <property type="entry name" value="Metallophos"/>
    <property type="match status" value="1"/>
</dbReference>
<dbReference type="GO" id="GO:0046872">
    <property type="term" value="F:metal ion binding"/>
    <property type="evidence" value="ECO:0007669"/>
    <property type="project" value="UniProtKB-KW"/>
</dbReference>
<keyword evidence="3" id="KW-0479">Metal-binding</keyword>
<dbReference type="EMBL" id="MLJW01000083">
    <property type="protein sequence ID" value="OIR01549.1"/>
    <property type="molecule type" value="Genomic_DNA"/>
</dbReference>
<dbReference type="GO" id="GO:0009245">
    <property type="term" value="P:lipid A biosynthetic process"/>
    <property type="evidence" value="ECO:0007669"/>
    <property type="project" value="TreeGrafter"/>
</dbReference>
<comment type="caution">
    <text evidence="7">The sequence shown here is derived from an EMBL/GenBank/DDBJ whole genome shotgun (WGS) entry which is preliminary data.</text>
</comment>
<evidence type="ECO:0000313" key="7">
    <source>
        <dbReference type="EMBL" id="OIR01549.1"/>
    </source>
</evidence>
<keyword evidence="7" id="KW-0378">Hydrolase</keyword>
<dbReference type="InterPro" id="IPR029052">
    <property type="entry name" value="Metallo-depent_PP-like"/>
</dbReference>
<dbReference type="PANTHER" id="PTHR34990:SF2">
    <property type="entry name" value="BLL8164 PROTEIN"/>
    <property type="match status" value="1"/>
</dbReference>
<dbReference type="InterPro" id="IPR004843">
    <property type="entry name" value="Calcineurin-like_PHP"/>
</dbReference>
<organism evidence="7">
    <name type="scientific">mine drainage metagenome</name>
    <dbReference type="NCBI Taxonomy" id="410659"/>
    <lineage>
        <taxon>unclassified sequences</taxon>
        <taxon>metagenomes</taxon>
        <taxon>ecological metagenomes</taxon>
    </lineage>
</organism>
<evidence type="ECO:0000256" key="5">
    <source>
        <dbReference type="ARBA" id="ARBA00023211"/>
    </source>
</evidence>
<evidence type="ECO:0000256" key="3">
    <source>
        <dbReference type="ARBA" id="ARBA00022723"/>
    </source>
</evidence>